<dbReference type="RefSeq" id="WP_221874823.1">
    <property type="nucleotide sequence ID" value="NZ_JACWFH010000025.1"/>
</dbReference>
<keyword evidence="7" id="KW-1185">Reference proteome</keyword>
<protein>
    <submittedName>
        <fullName evidence="6">5'-nucleotidase C-terminal domain-containing protein</fullName>
    </submittedName>
</protein>
<dbReference type="Gene3D" id="3.60.21.10">
    <property type="match status" value="1"/>
</dbReference>
<dbReference type="PANTHER" id="PTHR11575">
    <property type="entry name" value="5'-NUCLEOTIDASE-RELATED"/>
    <property type="match status" value="1"/>
</dbReference>
<reference evidence="6 7" key="1">
    <citation type="submission" date="2020-07" db="EMBL/GenBank/DDBJ databases">
        <title>Fungal Genomes of the International Space Station.</title>
        <authorList>
            <person name="Seuylemezian A."/>
            <person name="Singh N.K."/>
            <person name="Wood J."/>
            <person name="Venkateswaran K."/>
        </authorList>
    </citation>
    <scope>NUCLEOTIDE SEQUENCE [LARGE SCALE GENOMIC DNA]</scope>
    <source>
        <strain evidence="6 7">PL-B2</strain>
    </source>
</reference>
<dbReference type="InterPro" id="IPR036907">
    <property type="entry name" value="5'-Nucleotdase_C_sf"/>
</dbReference>
<dbReference type="Gene3D" id="3.90.780.10">
    <property type="entry name" value="5'-Nucleotidase, C-terminal domain"/>
    <property type="match status" value="1"/>
</dbReference>
<evidence type="ECO:0000256" key="1">
    <source>
        <dbReference type="ARBA" id="ARBA00022729"/>
    </source>
</evidence>
<evidence type="ECO:0000313" key="6">
    <source>
        <dbReference type="EMBL" id="MBY0098601.1"/>
    </source>
</evidence>
<evidence type="ECO:0000313" key="7">
    <source>
        <dbReference type="Proteomes" id="UP000769780"/>
    </source>
</evidence>
<accession>A0ABS7K8L2</accession>
<dbReference type="PRINTS" id="PR01607">
    <property type="entry name" value="APYRASEFAMLY"/>
</dbReference>
<evidence type="ECO:0000256" key="2">
    <source>
        <dbReference type="RuleBase" id="RU362119"/>
    </source>
</evidence>
<keyword evidence="1" id="KW-0732">Signal</keyword>
<dbReference type="SUPFAM" id="SSF55816">
    <property type="entry name" value="5'-nucleotidase (syn. UDP-sugar hydrolase), C-terminal domain"/>
    <property type="match status" value="1"/>
</dbReference>
<dbReference type="SUPFAM" id="SSF56300">
    <property type="entry name" value="Metallo-dependent phosphatases"/>
    <property type="match status" value="1"/>
</dbReference>
<comment type="caution">
    <text evidence="6">The sequence shown here is derived from an EMBL/GenBank/DDBJ whole genome shotgun (WGS) entry which is preliminary data.</text>
</comment>
<keyword evidence="2" id="KW-0547">Nucleotide-binding</keyword>
<dbReference type="PROSITE" id="PS00786">
    <property type="entry name" value="5_NUCLEOTIDASE_2"/>
    <property type="match status" value="1"/>
</dbReference>
<proteinExistence type="inferred from homology"/>
<dbReference type="Proteomes" id="UP000769780">
    <property type="component" value="Unassembled WGS sequence"/>
</dbReference>
<organism evidence="6 7">
    <name type="scientific">Mesobacillus maritimus</name>
    <dbReference type="NCBI Taxonomy" id="1643336"/>
    <lineage>
        <taxon>Bacteria</taxon>
        <taxon>Bacillati</taxon>
        <taxon>Bacillota</taxon>
        <taxon>Bacilli</taxon>
        <taxon>Bacillales</taxon>
        <taxon>Bacillaceae</taxon>
        <taxon>Mesobacillus</taxon>
    </lineage>
</organism>
<dbReference type="InterPro" id="IPR004843">
    <property type="entry name" value="Calcineurin-like_PHP"/>
</dbReference>
<dbReference type="InterPro" id="IPR006146">
    <property type="entry name" value="5'-Nucleotdase_CS"/>
</dbReference>
<feature type="domain" description="5'-Nucleotidase C-terminal" evidence="5">
    <location>
        <begin position="407"/>
        <end position="555"/>
    </location>
</feature>
<dbReference type="Pfam" id="PF00149">
    <property type="entry name" value="Metallophos"/>
    <property type="match status" value="1"/>
</dbReference>
<dbReference type="InterPro" id="IPR029052">
    <property type="entry name" value="Metallo-depent_PP-like"/>
</dbReference>
<dbReference type="InterPro" id="IPR006179">
    <property type="entry name" value="5_nucleotidase/apyrase"/>
</dbReference>
<evidence type="ECO:0000259" key="5">
    <source>
        <dbReference type="Pfam" id="PF02872"/>
    </source>
</evidence>
<sequence length="594" mass="65612">MKGLYRILLTLAIIILLGFAGAQTETKPDSQRLEKLVTDSNGIDQRYINEKTQSLDGNISLLKQDAVGIEGSSEEYHGHISRRPEVKETNKKTQASNPAYKQIQLLTIHDLHGQLNVTRRVDGRPVGRVDYLAAYLKQRKENEKHTLLLHTGDMVGASPPVSALLQDEPTIEILNQLKFDIGTVGNHEFDEGINELQRIIKGGAHKQTGDFRGANFPWVAANVVDKSGKPVLAPYEIVTINEMPIAFIGVVYSETPNIVEPNGVEGLRFIDEVEAINQYIPEIKKQGVRSIIVLAHNPGSSGVGGENATGEVVDIANGVDDEVDIIFGAHNHSYMNAIVDNKLLVQSYSYGTAFSDVDIEIDPKTKDIVTKRAEIITTFQDEIDPDPEISQMLKNYEAVVEPIVTEVIGSTSMNLTSLRNDSGESVMGNIVADAQRQAMGTDFAFMNPGGIRADIDKGKITWEQVYIVQPFNNDLVKMKMTGQQIREVLNQQWESNSTMLQISGFSYTWDGRKPDNRKVISILLPNGTEIDDKKTYTVTANSFLAGGGDGFTTFTKAQDKEVGSVDLDALVDYIKDQPQPISFSLDGRIKKVEY</sequence>
<feature type="region of interest" description="Disordered" evidence="3">
    <location>
        <begin position="73"/>
        <end position="94"/>
    </location>
</feature>
<dbReference type="PANTHER" id="PTHR11575:SF24">
    <property type="entry name" value="5'-NUCLEOTIDASE"/>
    <property type="match status" value="1"/>
</dbReference>
<dbReference type="Pfam" id="PF02872">
    <property type="entry name" value="5_nucleotid_C"/>
    <property type="match status" value="1"/>
</dbReference>
<gene>
    <name evidence="6" type="ORF">H0185_17700</name>
</gene>
<feature type="compositionally biased region" description="Basic and acidic residues" evidence="3">
    <location>
        <begin position="74"/>
        <end position="91"/>
    </location>
</feature>
<dbReference type="EMBL" id="JACWFH010000025">
    <property type="protein sequence ID" value="MBY0098601.1"/>
    <property type="molecule type" value="Genomic_DNA"/>
</dbReference>
<evidence type="ECO:0000256" key="3">
    <source>
        <dbReference type="SAM" id="MobiDB-lite"/>
    </source>
</evidence>
<evidence type="ECO:0000259" key="4">
    <source>
        <dbReference type="Pfam" id="PF00149"/>
    </source>
</evidence>
<feature type="domain" description="Calcineurin-like phosphoesterase" evidence="4">
    <location>
        <begin position="110"/>
        <end position="334"/>
    </location>
</feature>
<name>A0ABS7K8L2_9BACI</name>
<dbReference type="InterPro" id="IPR008334">
    <property type="entry name" value="5'-Nucleotdase_C"/>
</dbReference>
<comment type="similarity">
    <text evidence="2">Belongs to the 5'-nucleotidase family.</text>
</comment>
<keyword evidence="2" id="KW-0378">Hydrolase</keyword>